<keyword evidence="8" id="KW-0472">Membrane</keyword>
<dbReference type="InterPro" id="IPR016047">
    <property type="entry name" value="M23ase_b-sheet_dom"/>
</dbReference>
<comment type="cofactor">
    <cofactor evidence="2">
        <name>Zn(2+)</name>
        <dbReference type="ChEBI" id="CHEBI:29105"/>
    </cofactor>
</comment>
<comment type="similarity">
    <text evidence="3">Belongs to the peptidase M23B family.</text>
</comment>
<dbReference type="CDD" id="cd12797">
    <property type="entry name" value="M23_peptidase"/>
    <property type="match status" value="1"/>
</dbReference>
<proteinExistence type="inferred from homology"/>
<protein>
    <recommendedName>
        <fullName evidence="4">lysostaphin</fullName>
        <ecNumber evidence="4">3.4.24.75</ecNumber>
    </recommendedName>
</protein>
<dbReference type="PANTHER" id="PTHR37813">
    <property type="entry name" value="FELS-2 PROPHAGE PROTEIN"/>
    <property type="match status" value="1"/>
</dbReference>
<evidence type="ECO:0000256" key="4">
    <source>
        <dbReference type="ARBA" id="ARBA00012322"/>
    </source>
</evidence>
<evidence type="ECO:0000259" key="10">
    <source>
        <dbReference type="Pfam" id="PF10145"/>
    </source>
</evidence>
<keyword evidence="5" id="KW-1188">Viral release from host cell</keyword>
<evidence type="ECO:0000256" key="8">
    <source>
        <dbReference type="SAM" id="Phobius"/>
    </source>
</evidence>
<dbReference type="InterPro" id="IPR023346">
    <property type="entry name" value="Lysozyme-like_dom_sf"/>
</dbReference>
<name>A0A6N3B474_STASI</name>
<keyword evidence="11" id="KW-0378">Hydrolase</keyword>
<organism evidence="11">
    <name type="scientific">Staphylococcus simulans</name>
    <dbReference type="NCBI Taxonomy" id="1286"/>
    <lineage>
        <taxon>Bacteria</taxon>
        <taxon>Bacillati</taxon>
        <taxon>Bacillota</taxon>
        <taxon>Bacilli</taxon>
        <taxon>Bacillales</taxon>
        <taxon>Staphylococcaceae</taxon>
        <taxon>Staphylococcus</taxon>
    </lineage>
</organism>
<dbReference type="EC" id="3.4.24.75" evidence="4"/>
<gene>
    <name evidence="11" type="ORF">SSLFYP27_01095</name>
</gene>
<sequence length="1977" mass="216122">MSNRTQGLTIVNSIDNSKVDEGMASLKRNLGVVNSEIRANMSAFDKSEKSMKKYQTSIDGLNKKMKVQKQMLSQAEQELKDVNTNYEKAKSTIGQVEQAYRKLVEAEKKEKAELDKSKEALKASNAELKKAQTQRRRTNDQKEKAYEKLKKLRQAERELKDSNQATTAQLKKASEATKNQVQRHSELVAKYKKEDEQIKKLKSENEKLSTSNQKIKDSYEKTNTELNQTEKELKQLNDTIQNNEKYLANAEKAVNNERAAVNNLQKSIDKTKQEMKAFNKEQLIANSQYTKAAQHFDKMSERYQRFGNGMSAFGRNMSMYVTTPIVGAMGYASKLGVEFDDSMRKVQAISGATGQDLEALKAKAREMGATTKFSASDSAEALNYMAMSGWKSQDMIKGLPGIMDLAAASGEELGQVSDIVTDGLTAFGLKAKDSGHFADVLAAASANANTNVQMMGEGFKYAAPVAGALGYSIEDTSIAIGLMSNAGIKGEKAGTALRTMFTNLAKPTKAMKNQMDELGISITDSNGKMLPMRDVLDQLRDRFSGLSKDQQASAAATIFGKEAMSGALAVINASEEDYAKLSKAIDNSEGSAKKMANTMEKGLGGSLRELRSASEELAISLFESIQPALSGMVSGLKHVVDFLNKMPKGAKVAMAGVLGLTAVIGPLTLGIGLLLRTVGSAAKGYAMLNRQMAINTTEATLNGIANKGAAASLATSGKTIKGTSGFFGMFGNVLTNTTGKFGGLGKTALKSTKLIGRATIPLTILTTIFDVAYEKVDWFRKGFDDMGKLVNQVGESIDFSWIDKAKDKMSSYWDYLKNDMAKGLQEGLLFKGIKKAFDGLDGLVSKASDTTDVFSEKVSKGTKKALKSYTSMSENARVKLEEIRINHETIGEKQYNQIKELYENINTEIDKQLAKRHKNEIEGLEKIFSETNGLSKEQEAKILEQTRQSNSKEAAEAHKINQQIHDITAAAYAEKRELTKSEHAKIAKLQDQLDKTVVKSLSKGEVEQKAILERMKQNKSKLSIEAASNVIKESAKERDKTISDAKKKYKDTVAEAIRQRDETGNLSKDEADKVIRNAKKQYEESKDKAKKQHNAVVGEAKKQNKGVGSNIDEQTGKVKTGWQKMLDTVKKKNDEIVKDTNKWNKVANKITGSSKKAHDGMNKWFGQGYNRAKNWFGKTKKAADKDWNSISSKLGSASRKGYNAVTKWFGQLPGKTSNWFKSTKKSTDDNWNKISNKISSSTKKSYDSAKKWFGSTYNNAKSNFKNMWNNAKSRYHEIASKAEEKSKSVYNSGKKWFGNTYTNAKSNFQNMKNKAKDRFHEIAGQAEEKAKKTYNSWKSWLDKTLGWIKNIKKDFGSAASSLGKEVANKAIDGLNGMIGGINKIAKAITDKTLIKTIPKLSTGTFDGTTLATNSDGGLRQPTLAVVNDRGQGNAPGGGTQEVIERADGTVYAPKGRDVIVPLGVGDIVHSAKDTKRYQDLGILPRFSKGSKKKKNIAELIAEGVSSVKGGAKEGVSNAAHGIKKSTEKGAEKLSELKDKGASWLGEAIGDVMDWVEKPGKLVNKVFDSLGISFGSGQHATLAIAKGAYSKLKESFIEKVKEMFEEVAGGEGDAGWLLKYDIWQRFGPYTGGLGFNGGQHYGIDFGMTPGTSIKAVAGGKVSKVWNDYGGGQSIEIDIGKGLTNWYMHLSKQLVKQGQRVSVGDLIAKSGNTGAFTAGTGHLHFQLNKYGKPQSNVLEWLKGLGTSSGGKGESYARSVIQQAQNILGGRYKGSSILQNMMKLAKRESNYDSNAVNDWDINAQRGTPSKGLFQMIQPTFASNAKSGFGNFNNPVHQAISAMQYIVRTYGWGGFPRAAAYAYANGGISTNHKIAEISEGNKAEMVVPLTKRTRAIQLIEQAMRYIGMETGSTNVTVNNDNSTIEKILSQLVRVSDYNNKLTQTIIKLLSNSKQGSPKDAAKVISQILGENMMMASYSQGG</sequence>
<feature type="region of interest" description="Disordered" evidence="7">
    <location>
        <begin position="123"/>
        <end position="184"/>
    </location>
</feature>
<dbReference type="NCBIfam" id="TIGR01760">
    <property type="entry name" value="tape_meas_TP901"/>
    <property type="match status" value="1"/>
</dbReference>
<dbReference type="Pfam" id="PF10145">
    <property type="entry name" value="PhageMin_Tail"/>
    <property type="match status" value="1"/>
</dbReference>
<feature type="transmembrane region" description="Helical" evidence="8">
    <location>
        <begin position="652"/>
        <end position="675"/>
    </location>
</feature>
<evidence type="ECO:0000256" key="2">
    <source>
        <dbReference type="ARBA" id="ARBA00001947"/>
    </source>
</evidence>
<dbReference type="EMBL" id="CACRUO010000027">
    <property type="protein sequence ID" value="VYT97278.1"/>
    <property type="molecule type" value="Genomic_DNA"/>
</dbReference>
<dbReference type="GO" id="GO:0006508">
    <property type="term" value="P:proteolysis"/>
    <property type="evidence" value="ECO:0007669"/>
    <property type="project" value="UniProtKB-KW"/>
</dbReference>
<dbReference type="SUPFAM" id="SSF51261">
    <property type="entry name" value="Duplicated hybrid motif"/>
    <property type="match status" value="1"/>
</dbReference>
<dbReference type="GO" id="GO:0008237">
    <property type="term" value="F:metallopeptidase activity"/>
    <property type="evidence" value="ECO:0007669"/>
    <property type="project" value="UniProtKB-KW"/>
</dbReference>
<feature type="domain" description="M23ase beta-sheet core" evidence="9">
    <location>
        <begin position="1638"/>
        <end position="1732"/>
    </location>
</feature>
<evidence type="ECO:0000256" key="6">
    <source>
        <dbReference type="ARBA" id="ARBA00023049"/>
    </source>
</evidence>
<evidence type="ECO:0000256" key="3">
    <source>
        <dbReference type="ARBA" id="ARBA00006646"/>
    </source>
</evidence>
<dbReference type="Pfam" id="PF01551">
    <property type="entry name" value="Peptidase_M23"/>
    <property type="match status" value="1"/>
</dbReference>
<evidence type="ECO:0000259" key="9">
    <source>
        <dbReference type="Pfam" id="PF01551"/>
    </source>
</evidence>
<dbReference type="CDD" id="cd13402">
    <property type="entry name" value="LT_TF-like"/>
    <property type="match status" value="1"/>
</dbReference>
<dbReference type="Gene3D" id="2.70.70.10">
    <property type="entry name" value="Glucose Permease (Domain IIA)"/>
    <property type="match status" value="1"/>
</dbReference>
<keyword evidence="6" id="KW-0482">Metalloprotease</keyword>
<keyword evidence="6" id="KW-0645">Protease</keyword>
<dbReference type="SUPFAM" id="SSF53955">
    <property type="entry name" value="Lysozyme-like"/>
    <property type="match status" value="1"/>
</dbReference>
<dbReference type="InterPro" id="IPR011055">
    <property type="entry name" value="Dup_hybrid_motif"/>
</dbReference>
<feature type="domain" description="Phage tail tape measure protein" evidence="10">
    <location>
        <begin position="362"/>
        <end position="560"/>
    </location>
</feature>
<feature type="region of interest" description="Disordered" evidence="7">
    <location>
        <begin position="1082"/>
        <end position="1116"/>
    </location>
</feature>
<reference evidence="11" key="1">
    <citation type="submission" date="2019-11" db="EMBL/GenBank/DDBJ databases">
        <authorList>
            <person name="Feng L."/>
        </authorList>
    </citation>
    <scope>NUCLEOTIDE SEQUENCE</scope>
    <source>
        <strain evidence="11">SsimulansLFYP27</strain>
    </source>
</reference>
<evidence type="ECO:0000256" key="7">
    <source>
        <dbReference type="SAM" id="MobiDB-lite"/>
    </source>
</evidence>
<evidence type="ECO:0000313" key="11">
    <source>
        <dbReference type="EMBL" id="VYT97278.1"/>
    </source>
</evidence>
<accession>A0A6N3B474</accession>
<dbReference type="PANTHER" id="PTHR37813:SF1">
    <property type="entry name" value="FELS-2 PROPHAGE PROTEIN"/>
    <property type="match status" value="1"/>
</dbReference>
<evidence type="ECO:0000256" key="1">
    <source>
        <dbReference type="ARBA" id="ARBA00001667"/>
    </source>
</evidence>
<evidence type="ECO:0000256" key="5">
    <source>
        <dbReference type="ARBA" id="ARBA00022612"/>
    </source>
</evidence>
<dbReference type="InterPro" id="IPR010090">
    <property type="entry name" value="Phage_tape_meas"/>
</dbReference>
<keyword evidence="8" id="KW-0812">Transmembrane</keyword>
<feature type="compositionally biased region" description="Basic and acidic residues" evidence="7">
    <location>
        <begin position="137"/>
        <end position="161"/>
    </location>
</feature>
<keyword evidence="8" id="KW-1133">Transmembrane helix</keyword>
<comment type="catalytic activity">
    <reaction evidence="1">
        <text>Hydrolysis of the -Gly-|-Gly- bond in the pentaglycine inter-peptide link joining staphylococcal cell wall peptidoglycans.</text>
        <dbReference type="EC" id="3.4.24.75"/>
    </reaction>
</comment>